<proteinExistence type="inferred from homology"/>
<evidence type="ECO:0000256" key="4">
    <source>
        <dbReference type="ARBA" id="ARBA00023015"/>
    </source>
</evidence>
<dbReference type="EMBL" id="JRHC01000005">
    <property type="protein sequence ID" value="KJF42457.1"/>
    <property type="molecule type" value="Genomic_DNA"/>
</dbReference>
<keyword evidence="3" id="KW-0677">Repeat</keyword>
<dbReference type="InterPro" id="IPR037914">
    <property type="entry name" value="SpoVT-AbrB_sf"/>
</dbReference>
<dbReference type="InterPro" id="IPR003444">
    <property type="entry name" value="MraZ"/>
</dbReference>
<keyword evidence="10" id="KW-1185">Reference proteome</keyword>
<dbReference type="SUPFAM" id="SSF89447">
    <property type="entry name" value="AbrB/MazE/MraZ-like"/>
    <property type="match status" value="1"/>
</dbReference>
<accession>A0A0D8J6D2</accession>
<sequence>MAFFAGTYQATIDDKGRVVLPSAFKKAMGENIPDQVVLEKNRLGKCLDIHPMEVWQEKVEKFQAKVRASTNPAHFAALRQYFRNFAPVSLAANGRINIPDEYLKYANLEGKVTFLGMGASISLSNEIVAEADDISDDAYLDMLREFDL</sequence>
<reference evidence="9 10" key="1">
    <citation type="submission" date="2014-09" db="EMBL/GenBank/DDBJ databases">
        <title>Draft Genome Sequence of Draconibacterium sp. JN14CK-3.</title>
        <authorList>
            <person name="Dong C."/>
            <person name="Lai Q."/>
            <person name="Shao Z."/>
        </authorList>
    </citation>
    <scope>NUCLEOTIDE SEQUENCE [LARGE SCALE GENOMIC DNA]</scope>
    <source>
        <strain evidence="9 10">JN14CK-3</strain>
    </source>
</reference>
<organism evidence="9 10">
    <name type="scientific">Draconibacterium sediminis</name>
    <dbReference type="NCBI Taxonomy" id="1544798"/>
    <lineage>
        <taxon>Bacteria</taxon>
        <taxon>Pseudomonadati</taxon>
        <taxon>Bacteroidota</taxon>
        <taxon>Bacteroidia</taxon>
        <taxon>Marinilabiliales</taxon>
        <taxon>Prolixibacteraceae</taxon>
        <taxon>Draconibacterium</taxon>
    </lineage>
</organism>
<dbReference type="InterPro" id="IPR007159">
    <property type="entry name" value="SpoVT-AbrB_dom"/>
</dbReference>
<dbReference type="PROSITE" id="PS51740">
    <property type="entry name" value="SPOVT_ABRB"/>
    <property type="match status" value="1"/>
</dbReference>
<dbReference type="Gene3D" id="3.40.1550.20">
    <property type="entry name" value="Transcriptional regulator MraZ domain"/>
    <property type="match status" value="1"/>
</dbReference>
<dbReference type="PANTHER" id="PTHR34701">
    <property type="entry name" value="TRANSCRIPTIONAL REGULATOR MRAZ"/>
    <property type="match status" value="1"/>
</dbReference>
<evidence type="ECO:0000256" key="6">
    <source>
        <dbReference type="ARBA" id="ARBA00023163"/>
    </source>
</evidence>
<gene>
    <name evidence="7" type="primary">mraZ</name>
    <name evidence="9" type="ORF">LH29_18000</name>
</gene>
<dbReference type="CDD" id="cd16321">
    <property type="entry name" value="MraZ_C"/>
    <property type="match status" value="1"/>
</dbReference>
<dbReference type="RefSeq" id="WP_038558544.1">
    <property type="nucleotide sequence ID" value="NZ_CAJXKZ010000010.1"/>
</dbReference>
<dbReference type="GO" id="GO:0000976">
    <property type="term" value="F:transcription cis-regulatory region binding"/>
    <property type="evidence" value="ECO:0007669"/>
    <property type="project" value="TreeGrafter"/>
</dbReference>
<dbReference type="HAMAP" id="MF_01008">
    <property type="entry name" value="MraZ"/>
    <property type="match status" value="1"/>
</dbReference>
<comment type="subunit">
    <text evidence="7">Forms oligomers.</text>
</comment>
<keyword evidence="2 7" id="KW-0963">Cytoplasm</keyword>
<evidence type="ECO:0000313" key="9">
    <source>
        <dbReference type="EMBL" id="KJF42457.1"/>
    </source>
</evidence>
<dbReference type="CDD" id="cd16320">
    <property type="entry name" value="MraZ_N"/>
    <property type="match status" value="1"/>
</dbReference>
<keyword evidence="4 7" id="KW-0805">Transcription regulation</keyword>
<dbReference type="Proteomes" id="UP000032544">
    <property type="component" value="Unassembled WGS sequence"/>
</dbReference>
<evidence type="ECO:0000259" key="8">
    <source>
        <dbReference type="PROSITE" id="PS51740"/>
    </source>
</evidence>
<evidence type="ECO:0000256" key="7">
    <source>
        <dbReference type="HAMAP-Rule" id="MF_01008"/>
    </source>
</evidence>
<keyword evidence="5 7" id="KW-0238">DNA-binding</keyword>
<name>A0A0D8J6D2_9BACT</name>
<protein>
    <recommendedName>
        <fullName evidence="1 7">Transcriptional regulator MraZ</fullName>
    </recommendedName>
</protein>
<dbReference type="GO" id="GO:2000143">
    <property type="term" value="P:negative regulation of DNA-templated transcription initiation"/>
    <property type="evidence" value="ECO:0007669"/>
    <property type="project" value="TreeGrafter"/>
</dbReference>
<evidence type="ECO:0000256" key="2">
    <source>
        <dbReference type="ARBA" id="ARBA00022490"/>
    </source>
</evidence>
<evidence type="ECO:0000256" key="3">
    <source>
        <dbReference type="ARBA" id="ARBA00022737"/>
    </source>
</evidence>
<keyword evidence="6 7" id="KW-0804">Transcription</keyword>
<dbReference type="GO" id="GO:0003700">
    <property type="term" value="F:DNA-binding transcription factor activity"/>
    <property type="evidence" value="ECO:0007669"/>
    <property type="project" value="UniProtKB-UniRule"/>
</dbReference>
<dbReference type="STRING" id="1544798.LH29_18000"/>
<evidence type="ECO:0000313" key="10">
    <source>
        <dbReference type="Proteomes" id="UP000032544"/>
    </source>
</evidence>
<dbReference type="InterPro" id="IPR035642">
    <property type="entry name" value="MraZ_N"/>
</dbReference>
<dbReference type="GO" id="GO:0005737">
    <property type="term" value="C:cytoplasm"/>
    <property type="evidence" value="ECO:0007669"/>
    <property type="project" value="UniProtKB-UniRule"/>
</dbReference>
<evidence type="ECO:0000256" key="1">
    <source>
        <dbReference type="ARBA" id="ARBA00013860"/>
    </source>
</evidence>
<dbReference type="InterPro" id="IPR020603">
    <property type="entry name" value="MraZ_dom"/>
</dbReference>
<feature type="domain" description="SpoVT-AbrB" evidence="8">
    <location>
        <begin position="7"/>
        <end position="54"/>
    </location>
</feature>
<dbReference type="PANTHER" id="PTHR34701:SF1">
    <property type="entry name" value="TRANSCRIPTIONAL REGULATOR MRAZ"/>
    <property type="match status" value="1"/>
</dbReference>
<comment type="similarity">
    <text evidence="7">Belongs to the MraZ family.</text>
</comment>
<dbReference type="Pfam" id="PF02381">
    <property type="entry name" value="MraZ"/>
    <property type="match status" value="1"/>
</dbReference>
<dbReference type="InterPro" id="IPR038619">
    <property type="entry name" value="MraZ_sf"/>
</dbReference>
<dbReference type="AlphaFoldDB" id="A0A0D8J6D2"/>
<evidence type="ECO:0000256" key="5">
    <source>
        <dbReference type="ARBA" id="ARBA00023125"/>
    </source>
</evidence>
<comment type="subcellular location">
    <subcellularLocation>
        <location evidence="7">Cytoplasm</location>
        <location evidence="7">Nucleoid</location>
    </subcellularLocation>
</comment>
<dbReference type="GO" id="GO:0009295">
    <property type="term" value="C:nucleoid"/>
    <property type="evidence" value="ECO:0007669"/>
    <property type="project" value="UniProtKB-SubCell"/>
</dbReference>
<comment type="caution">
    <text evidence="9">The sequence shown here is derived from an EMBL/GenBank/DDBJ whole genome shotgun (WGS) entry which is preliminary data.</text>
</comment>
<dbReference type="InterPro" id="IPR035644">
    <property type="entry name" value="MraZ_C"/>
</dbReference>
<dbReference type="OrthoDB" id="9807753at2"/>